<dbReference type="InterPro" id="IPR001995">
    <property type="entry name" value="Peptidase_A2_cat"/>
</dbReference>
<feature type="domain" description="Integrase catalytic" evidence="3">
    <location>
        <begin position="332"/>
        <end position="451"/>
    </location>
</feature>
<dbReference type="InterPro" id="IPR001584">
    <property type="entry name" value="Integrase_cat-core"/>
</dbReference>
<organism evidence="4 5">
    <name type="scientific">Notothenia coriiceps</name>
    <name type="common">black rockcod</name>
    <dbReference type="NCBI Taxonomy" id="8208"/>
    <lineage>
        <taxon>Eukaryota</taxon>
        <taxon>Metazoa</taxon>
        <taxon>Chordata</taxon>
        <taxon>Craniata</taxon>
        <taxon>Vertebrata</taxon>
        <taxon>Euteleostomi</taxon>
        <taxon>Actinopterygii</taxon>
        <taxon>Neopterygii</taxon>
        <taxon>Teleostei</taxon>
        <taxon>Neoteleostei</taxon>
        <taxon>Acanthomorphata</taxon>
        <taxon>Eupercaria</taxon>
        <taxon>Perciformes</taxon>
        <taxon>Notothenioidei</taxon>
        <taxon>Nototheniidae</taxon>
        <taxon>Notothenia</taxon>
    </lineage>
</organism>
<reference evidence="5" key="1">
    <citation type="submission" date="2025-08" db="UniProtKB">
        <authorList>
            <consortium name="RefSeq"/>
        </authorList>
    </citation>
    <scope>IDENTIFICATION</scope>
    <source>
        <tissue evidence="5">Muscle</tissue>
    </source>
</reference>
<gene>
    <name evidence="5" type="primary">LOC104968070</name>
</gene>
<proteinExistence type="predicted"/>
<feature type="domain" description="Peptidase A2" evidence="2">
    <location>
        <begin position="148"/>
        <end position="184"/>
    </location>
</feature>
<dbReference type="GO" id="GO:0006508">
    <property type="term" value="P:proteolysis"/>
    <property type="evidence" value="ECO:0007669"/>
    <property type="project" value="InterPro"/>
</dbReference>
<dbReference type="PROSITE" id="PS50994">
    <property type="entry name" value="INTEGRASE"/>
    <property type="match status" value="1"/>
</dbReference>
<dbReference type="Gene3D" id="3.30.420.10">
    <property type="entry name" value="Ribonuclease H-like superfamily/Ribonuclease H"/>
    <property type="match status" value="1"/>
</dbReference>
<keyword evidence="4" id="KW-1185">Reference proteome</keyword>
<dbReference type="Pfam" id="PF00665">
    <property type="entry name" value="rve"/>
    <property type="match status" value="1"/>
</dbReference>
<dbReference type="GO" id="GO:0004190">
    <property type="term" value="F:aspartic-type endopeptidase activity"/>
    <property type="evidence" value="ECO:0007669"/>
    <property type="project" value="InterPro"/>
</dbReference>
<dbReference type="SUPFAM" id="SSF53098">
    <property type="entry name" value="Ribonuclease H-like"/>
    <property type="match status" value="1"/>
</dbReference>
<dbReference type="AlphaFoldDB" id="A0A6I9Q751"/>
<dbReference type="KEGG" id="ncc:104968070"/>
<dbReference type="FunFam" id="3.30.420.10:FF:000032">
    <property type="entry name" value="Retrovirus-related Pol polyprotein from transposon 297-like Protein"/>
    <property type="match status" value="1"/>
</dbReference>
<name>A0A6I9Q751_9TELE</name>
<dbReference type="OrthoDB" id="10000497at2759"/>
<evidence type="ECO:0008006" key="6">
    <source>
        <dbReference type="Google" id="ProtNLM"/>
    </source>
</evidence>
<dbReference type="InterPro" id="IPR050951">
    <property type="entry name" value="Retrovirus_Pol_polyprotein"/>
</dbReference>
<evidence type="ECO:0000256" key="1">
    <source>
        <dbReference type="SAM" id="MobiDB-lite"/>
    </source>
</evidence>
<dbReference type="GO" id="GO:0015074">
    <property type="term" value="P:DNA integration"/>
    <property type="evidence" value="ECO:0007669"/>
    <property type="project" value="InterPro"/>
</dbReference>
<dbReference type="InterPro" id="IPR012337">
    <property type="entry name" value="RNaseH-like_sf"/>
</dbReference>
<feature type="region of interest" description="Disordered" evidence="1">
    <location>
        <begin position="34"/>
        <end position="69"/>
    </location>
</feature>
<dbReference type="Proteomes" id="UP000504611">
    <property type="component" value="Unplaced"/>
</dbReference>
<dbReference type="PANTHER" id="PTHR37984">
    <property type="entry name" value="PROTEIN CBG26694"/>
    <property type="match status" value="1"/>
</dbReference>
<evidence type="ECO:0000313" key="4">
    <source>
        <dbReference type="Proteomes" id="UP000504611"/>
    </source>
</evidence>
<evidence type="ECO:0000259" key="2">
    <source>
        <dbReference type="PROSITE" id="PS50175"/>
    </source>
</evidence>
<protein>
    <recommendedName>
        <fullName evidence="6">Integrase catalytic domain-containing protein</fullName>
    </recommendedName>
</protein>
<dbReference type="PROSITE" id="PS50175">
    <property type="entry name" value="ASP_PROT_RETROV"/>
    <property type="match status" value="1"/>
</dbReference>
<accession>A0A6I9Q751</accession>
<sequence length="538" mass="58744">MVIFLNEQKVTSLAKAAVLADEFMLTHKTVFSSPLRPDKATESQTGRPDLGPTTFERSRGPPSPPRGPRECNYCHKTGHLISGCHFLKRKQQFSQRFQTPKGMGLIKGVCLSDIEMSQEDDVPDPCFKPFISKGFVSLTGDPKDQLPVQVLKDTGGSQSIIREGILPLTSRSSCGSSAVVQGVGMTLVAAPLHNVYSHSSLVKGFFKVAVLPALPIKGVDFILSNDLAGGKVKPVPEVIDSPDLSLDADKSAEVPPEIFPACVVTRAQSKKYGEDLSDSFLATGQFLEDMTASDRLPEEARSAGAGSPSNSSELVQLPATREEFMAAQFPEAIPLRKITAPVITKALLKFFSTFGLPKVVQTDQGTNFMSKVFARVLDTLGIKHVTSSPYHPESQGALERFHQTMKCMLRKHCHESHKDWDDGVPLVLFAAREAVQESLGFSPAELVFGHEVRGPLKVLKEHLIMPMKKVCSIPEYVAKLKDRLHRACSLAREALTSTQGKMKKRYDQKALTRLFQPGDKVLVLLPVPGCALSTKGGR</sequence>
<evidence type="ECO:0000259" key="3">
    <source>
        <dbReference type="PROSITE" id="PS50994"/>
    </source>
</evidence>
<dbReference type="RefSeq" id="XP_010795933.1">
    <property type="nucleotide sequence ID" value="XM_010797631.1"/>
</dbReference>
<evidence type="ECO:0000313" key="5">
    <source>
        <dbReference type="RefSeq" id="XP_010795933.1"/>
    </source>
</evidence>
<dbReference type="PANTHER" id="PTHR37984:SF15">
    <property type="entry name" value="INTEGRASE CATALYTIC DOMAIN-CONTAINING PROTEIN"/>
    <property type="match status" value="1"/>
</dbReference>
<dbReference type="InterPro" id="IPR036397">
    <property type="entry name" value="RNaseH_sf"/>
</dbReference>
<dbReference type="GeneID" id="104968070"/>
<dbReference type="GO" id="GO:0003676">
    <property type="term" value="F:nucleic acid binding"/>
    <property type="evidence" value="ECO:0007669"/>
    <property type="project" value="InterPro"/>
</dbReference>